<dbReference type="GO" id="GO:0004674">
    <property type="term" value="F:protein serine/threonine kinase activity"/>
    <property type="evidence" value="ECO:0007669"/>
    <property type="project" value="UniProtKB-KW"/>
</dbReference>
<keyword evidence="6" id="KW-0067">ATP-binding</keyword>
<name>A0A8H5BDM0_9AGAR</name>
<dbReference type="OrthoDB" id="5979581at2759"/>
<dbReference type="AlphaFoldDB" id="A0A8H5BDM0"/>
<comment type="catalytic activity">
    <reaction evidence="8">
        <text>L-seryl-[protein] + ATP = O-phospho-L-seryl-[protein] + ADP + H(+)</text>
        <dbReference type="Rhea" id="RHEA:17989"/>
        <dbReference type="Rhea" id="RHEA-COMP:9863"/>
        <dbReference type="Rhea" id="RHEA-COMP:11604"/>
        <dbReference type="ChEBI" id="CHEBI:15378"/>
        <dbReference type="ChEBI" id="CHEBI:29999"/>
        <dbReference type="ChEBI" id="CHEBI:30616"/>
        <dbReference type="ChEBI" id="CHEBI:83421"/>
        <dbReference type="ChEBI" id="CHEBI:456216"/>
        <dbReference type="EC" id="2.7.11.1"/>
    </reaction>
</comment>
<feature type="domain" description="Protein kinase" evidence="9">
    <location>
        <begin position="356"/>
        <end position="705"/>
    </location>
</feature>
<accession>A0A8H5BDM0</accession>
<evidence type="ECO:0000313" key="10">
    <source>
        <dbReference type="EMBL" id="KAF5320528.1"/>
    </source>
</evidence>
<evidence type="ECO:0000256" key="4">
    <source>
        <dbReference type="ARBA" id="ARBA00022741"/>
    </source>
</evidence>
<evidence type="ECO:0000259" key="9">
    <source>
        <dbReference type="PROSITE" id="PS50011"/>
    </source>
</evidence>
<evidence type="ECO:0000256" key="1">
    <source>
        <dbReference type="ARBA" id="ARBA00012513"/>
    </source>
</evidence>
<dbReference type="SUPFAM" id="SSF56112">
    <property type="entry name" value="Protein kinase-like (PK-like)"/>
    <property type="match status" value="2"/>
</dbReference>
<dbReference type="GO" id="GO:0000245">
    <property type="term" value="P:spliceosomal complex assembly"/>
    <property type="evidence" value="ECO:0007669"/>
    <property type="project" value="TreeGrafter"/>
</dbReference>
<comment type="catalytic activity">
    <reaction evidence="7">
        <text>L-threonyl-[protein] + ATP = O-phospho-L-threonyl-[protein] + ADP + H(+)</text>
        <dbReference type="Rhea" id="RHEA:46608"/>
        <dbReference type="Rhea" id="RHEA-COMP:11060"/>
        <dbReference type="Rhea" id="RHEA-COMP:11605"/>
        <dbReference type="ChEBI" id="CHEBI:15378"/>
        <dbReference type="ChEBI" id="CHEBI:30013"/>
        <dbReference type="ChEBI" id="CHEBI:30616"/>
        <dbReference type="ChEBI" id="CHEBI:61977"/>
        <dbReference type="ChEBI" id="CHEBI:456216"/>
        <dbReference type="EC" id="2.7.11.1"/>
    </reaction>
</comment>
<keyword evidence="3" id="KW-0808">Transferase</keyword>
<sequence>MDLFPEEPLNLSAADGFGYFPANINQTLSGGRFTIVRKLGWGSRSSAWLAWEEKGDETLYWAIQVFTVAKSKEVEARLLPIFQNEIARATYDYPNLVTSFWERSVHGDHLCFVTSTYGVPFSDVVQGAANSGRAGLPVHVVQYTTSRILDILEALHRKKVMHSGVKLENVCFRAPTDEDDLQKYFTDSPPAEVYITDGIPIVRSQPLAHYKVEWDDPVDVVAIWMVLLAGYGHIQVSPYTLENGISYTSAPETLLGNPTCGLPTDIWMLGCLLFQLLTGNQLFYDRLTMKGSVGRSRLALDDTLCGYLSTSHCSLLAVSQLSVMVSFPEEPLNLSAADGYGYFPADINQTLNGGEYTVVRKLGWGPRSSTWLVQEKDEDGTYLDNEDGDYQYCAVQVFTVAQSKEVESKLLPIVQNELSRTDEWIHFPNYFDDFWEKSVHGDHLCFVMGVYGLPFSHVVQAAANSGRAGLPVHVVQYASSVILEALAVLHAEKVMHAGVELKSIVFSVARGDGDLMKHIASTPPAKTQIIDGLPVVRSQPISNYKVKWDEPMSDVSQWMLHLSGFGYVQVPPYAPERELDYGSAPETLLENPTCGLATDIWMLGCLVFQLLTGKQLLTSTGTGAERLGEIRDVLQDIIPDAWQADGHVQAIPDAKGSTRSLEQRLKEVLTEDEASAVNAFLRKCLVIDPAGRKSAKDLELRDEWVKEGSKCSCCYR</sequence>
<keyword evidence="2" id="KW-0723">Serine/threonine-protein kinase</keyword>
<dbReference type="PROSITE" id="PS50011">
    <property type="entry name" value="PROTEIN_KINASE_DOM"/>
    <property type="match status" value="2"/>
</dbReference>
<evidence type="ECO:0000256" key="2">
    <source>
        <dbReference type="ARBA" id="ARBA00022527"/>
    </source>
</evidence>
<reference evidence="10 11" key="1">
    <citation type="journal article" date="2020" name="ISME J.">
        <title>Uncovering the hidden diversity of litter-decomposition mechanisms in mushroom-forming fungi.</title>
        <authorList>
            <person name="Floudas D."/>
            <person name="Bentzer J."/>
            <person name="Ahren D."/>
            <person name="Johansson T."/>
            <person name="Persson P."/>
            <person name="Tunlid A."/>
        </authorList>
    </citation>
    <scope>NUCLEOTIDE SEQUENCE [LARGE SCALE GENOMIC DNA]</scope>
    <source>
        <strain evidence="10 11">CBS 175.51</strain>
    </source>
</reference>
<evidence type="ECO:0000256" key="5">
    <source>
        <dbReference type="ARBA" id="ARBA00022777"/>
    </source>
</evidence>
<dbReference type="SMART" id="SM00220">
    <property type="entry name" value="S_TKc"/>
    <property type="match status" value="1"/>
</dbReference>
<feature type="domain" description="Protein kinase" evidence="9">
    <location>
        <begin position="33"/>
        <end position="343"/>
    </location>
</feature>
<keyword evidence="4" id="KW-0547">Nucleotide-binding</keyword>
<dbReference type="Gene3D" id="1.10.510.10">
    <property type="entry name" value="Transferase(Phosphotransferase) domain 1"/>
    <property type="match status" value="2"/>
</dbReference>
<keyword evidence="5" id="KW-0418">Kinase</keyword>
<evidence type="ECO:0000256" key="6">
    <source>
        <dbReference type="ARBA" id="ARBA00022840"/>
    </source>
</evidence>
<dbReference type="EMBL" id="JAACJK010000169">
    <property type="protein sequence ID" value="KAF5320528.1"/>
    <property type="molecule type" value="Genomic_DNA"/>
</dbReference>
<dbReference type="InterPro" id="IPR011009">
    <property type="entry name" value="Kinase-like_dom_sf"/>
</dbReference>
<dbReference type="PANTHER" id="PTHR47634">
    <property type="entry name" value="PROTEIN KINASE DOMAIN-CONTAINING PROTEIN-RELATED"/>
    <property type="match status" value="1"/>
</dbReference>
<gene>
    <name evidence="10" type="ORF">D9611_010800</name>
</gene>
<evidence type="ECO:0000256" key="8">
    <source>
        <dbReference type="ARBA" id="ARBA00048679"/>
    </source>
</evidence>
<organism evidence="10 11">
    <name type="scientific">Ephemerocybe angulata</name>
    <dbReference type="NCBI Taxonomy" id="980116"/>
    <lineage>
        <taxon>Eukaryota</taxon>
        <taxon>Fungi</taxon>
        <taxon>Dikarya</taxon>
        <taxon>Basidiomycota</taxon>
        <taxon>Agaricomycotina</taxon>
        <taxon>Agaricomycetes</taxon>
        <taxon>Agaricomycetidae</taxon>
        <taxon>Agaricales</taxon>
        <taxon>Agaricineae</taxon>
        <taxon>Psathyrellaceae</taxon>
        <taxon>Ephemerocybe</taxon>
    </lineage>
</organism>
<dbReference type="EC" id="2.7.11.1" evidence="1"/>
<dbReference type="GO" id="GO:0005524">
    <property type="term" value="F:ATP binding"/>
    <property type="evidence" value="ECO:0007669"/>
    <property type="project" value="UniProtKB-KW"/>
</dbReference>
<dbReference type="PANTHER" id="PTHR47634:SF9">
    <property type="entry name" value="PROTEIN KINASE DOMAIN-CONTAINING PROTEIN-RELATED"/>
    <property type="match status" value="1"/>
</dbReference>
<dbReference type="InterPro" id="IPR051334">
    <property type="entry name" value="SRPK"/>
</dbReference>
<comment type="caution">
    <text evidence="10">The sequence shown here is derived from an EMBL/GenBank/DDBJ whole genome shotgun (WGS) entry which is preliminary data.</text>
</comment>
<protein>
    <recommendedName>
        <fullName evidence="1">non-specific serine/threonine protein kinase</fullName>
        <ecNumber evidence="1">2.7.11.1</ecNumber>
    </recommendedName>
</protein>
<evidence type="ECO:0000256" key="7">
    <source>
        <dbReference type="ARBA" id="ARBA00047899"/>
    </source>
</evidence>
<evidence type="ECO:0000256" key="3">
    <source>
        <dbReference type="ARBA" id="ARBA00022679"/>
    </source>
</evidence>
<proteinExistence type="predicted"/>
<dbReference type="Gene3D" id="3.30.200.20">
    <property type="entry name" value="Phosphorylase Kinase, domain 1"/>
    <property type="match status" value="2"/>
</dbReference>
<dbReference type="Proteomes" id="UP000541558">
    <property type="component" value="Unassembled WGS sequence"/>
</dbReference>
<dbReference type="GO" id="GO:0050684">
    <property type="term" value="P:regulation of mRNA processing"/>
    <property type="evidence" value="ECO:0007669"/>
    <property type="project" value="TreeGrafter"/>
</dbReference>
<dbReference type="InterPro" id="IPR000719">
    <property type="entry name" value="Prot_kinase_dom"/>
</dbReference>
<evidence type="ECO:0000313" key="11">
    <source>
        <dbReference type="Proteomes" id="UP000541558"/>
    </source>
</evidence>
<keyword evidence="11" id="KW-1185">Reference proteome</keyword>